<keyword evidence="3" id="KW-1185">Reference proteome</keyword>
<feature type="signal peptide" evidence="1">
    <location>
        <begin position="1"/>
        <end position="27"/>
    </location>
</feature>
<accession>A0A2R5FBZ1</accession>
<sequence length="244" mass="27542">MAQQEKRACLATALVFSLLWLAGCASSAPPIKKSVPEQQDRSSLSQFGKSDLDRMADVQMRENTQSLRLLMTKLYKRNPRELRKSTSGTAEEMVDWVFEGGQGWRFPKINNVQGTEAIQLAFQPEYQGDRVLPFIVGLETMLIKAHGGKEEFFYTDSLDPQSIYNAARNVEIAAWKLSNARDSQGQLYLLTNELNDSGHNLSFEREFGKIIGRTDLYAMTLSEKSQRTISRIALSFATALFLPF</sequence>
<protein>
    <recommendedName>
        <fullName evidence="4">Lipoprotein</fullName>
    </recommendedName>
</protein>
<comment type="caution">
    <text evidence="2">The sequence shown here is derived from an EMBL/GenBank/DDBJ whole genome shotgun (WGS) entry which is preliminary data.</text>
</comment>
<reference evidence="2 3" key="1">
    <citation type="journal article" date="2018" name="Environ. Microbiol.">
        <title>Isolation and genomic characterization of Novimethylophilus kurashikiensis gen. nov. sp. nov., a new lanthanide-dependent methylotrophic species of Methylophilaceae.</title>
        <authorList>
            <person name="Lv H."/>
            <person name="Sahin N."/>
            <person name="Tani A."/>
        </authorList>
    </citation>
    <scope>NUCLEOTIDE SEQUENCE [LARGE SCALE GENOMIC DNA]</scope>
    <source>
        <strain evidence="2 3">La2-4</strain>
    </source>
</reference>
<organism evidence="2 3">
    <name type="scientific">Novimethylophilus kurashikiensis</name>
    <dbReference type="NCBI Taxonomy" id="1825523"/>
    <lineage>
        <taxon>Bacteria</taxon>
        <taxon>Pseudomonadati</taxon>
        <taxon>Pseudomonadota</taxon>
        <taxon>Betaproteobacteria</taxon>
        <taxon>Nitrosomonadales</taxon>
        <taxon>Methylophilaceae</taxon>
        <taxon>Novimethylophilus</taxon>
    </lineage>
</organism>
<feature type="chain" id="PRO_5015325457" description="Lipoprotein" evidence="1">
    <location>
        <begin position="28"/>
        <end position="244"/>
    </location>
</feature>
<name>A0A2R5FBZ1_9PROT</name>
<keyword evidence="1" id="KW-0732">Signal</keyword>
<dbReference type="Proteomes" id="UP000245081">
    <property type="component" value="Unassembled WGS sequence"/>
</dbReference>
<evidence type="ECO:0000313" key="2">
    <source>
        <dbReference type="EMBL" id="GBG14154.1"/>
    </source>
</evidence>
<dbReference type="AlphaFoldDB" id="A0A2R5FBZ1"/>
<evidence type="ECO:0000313" key="3">
    <source>
        <dbReference type="Proteomes" id="UP000245081"/>
    </source>
</evidence>
<dbReference type="PROSITE" id="PS51257">
    <property type="entry name" value="PROKAR_LIPOPROTEIN"/>
    <property type="match status" value="1"/>
</dbReference>
<proteinExistence type="predicted"/>
<evidence type="ECO:0008006" key="4">
    <source>
        <dbReference type="Google" id="ProtNLM"/>
    </source>
</evidence>
<dbReference type="RefSeq" id="WP_227871428.1">
    <property type="nucleotide sequence ID" value="NZ_BDOQ01000006.1"/>
</dbReference>
<dbReference type="EMBL" id="BDOQ01000006">
    <property type="protein sequence ID" value="GBG14154.1"/>
    <property type="molecule type" value="Genomic_DNA"/>
</dbReference>
<evidence type="ECO:0000256" key="1">
    <source>
        <dbReference type="SAM" id="SignalP"/>
    </source>
</evidence>
<gene>
    <name evidence="2" type="ORF">NMK_1714</name>
</gene>